<keyword evidence="1" id="KW-0732">Signal</keyword>
<protein>
    <submittedName>
        <fullName evidence="2">Uncharacterized protein</fullName>
    </submittedName>
</protein>
<feature type="signal peptide" evidence="1">
    <location>
        <begin position="1"/>
        <end position="16"/>
    </location>
</feature>
<keyword evidence="3" id="KW-1185">Reference proteome</keyword>
<name>A0A6A5KHB4_9PLEO</name>
<evidence type="ECO:0000313" key="3">
    <source>
        <dbReference type="Proteomes" id="UP000800040"/>
    </source>
</evidence>
<dbReference type="OrthoDB" id="1715191at2759"/>
<dbReference type="EMBL" id="ML975259">
    <property type="protein sequence ID" value="KAF1837665.1"/>
    <property type="molecule type" value="Genomic_DNA"/>
</dbReference>
<gene>
    <name evidence="2" type="ORF">BDW02DRAFT_576947</name>
</gene>
<proteinExistence type="predicted"/>
<feature type="chain" id="PRO_5025680675" evidence="1">
    <location>
        <begin position="17"/>
        <end position="408"/>
    </location>
</feature>
<organism evidence="2 3">
    <name type="scientific">Decorospora gaudefroyi</name>
    <dbReference type="NCBI Taxonomy" id="184978"/>
    <lineage>
        <taxon>Eukaryota</taxon>
        <taxon>Fungi</taxon>
        <taxon>Dikarya</taxon>
        <taxon>Ascomycota</taxon>
        <taxon>Pezizomycotina</taxon>
        <taxon>Dothideomycetes</taxon>
        <taxon>Pleosporomycetidae</taxon>
        <taxon>Pleosporales</taxon>
        <taxon>Pleosporineae</taxon>
        <taxon>Pleosporaceae</taxon>
        <taxon>Decorospora</taxon>
    </lineage>
</organism>
<dbReference type="SUPFAM" id="SSF50969">
    <property type="entry name" value="YVTN repeat-like/Quinoprotein amine dehydrogenase"/>
    <property type="match status" value="1"/>
</dbReference>
<reference evidence="2" key="1">
    <citation type="submission" date="2020-01" db="EMBL/GenBank/DDBJ databases">
        <authorList>
            <consortium name="DOE Joint Genome Institute"/>
            <person name="Haridas S."/>
            <person name="Albert R."/>
            <person name="Binder M."/>
            <person name="Bloem J."/>
            <person name="Labutti K."/>
            <person name="Salamov A."/>
            <person name="Andreopoulos B."/>
            <person name="Baker S.E."/>
            <person name="Barry K."/>
            <person name="Bills G."/>
            <person name="Bluhm B.H."/>
            <person name="Cannon C."/>
            <person name="Castanera R."/>
            <person name="Culley D.E."/>
            <person name="Daum C."/>
            <person name="Ezra D."/>
            <person name="Gonzalez J.B."/>
            <person name="Henrissat B."/>
            <person name="Kuo A."/>
            <person name="Liang C."/>
            <person name="Lipzen A."/>
            <person name="Lutzoni F."/>
            <person name="Magnuson J."/>
            <person name="Mondo S."/>
            <person name="Nolan M."/>
            <person name="Ohm R."/>
            <person name="Pangilinan J."/>
            <person name="Park H.-J."/>
            <person name="Ramirez L."/>
            <person name="Alfaro M."/>
            <person name="Sun H."/>
            <person name="Tritt A."/>
            <person name="Yoshinaga Y."/>
            <person name="Zwiers L.-H."/>
            <person name="Turgeon B.G."/>
            <person name="Goodwin S.B."/>
            <person name="Spatafora J.W."/>
            <person name="Crous P.W."/>
            <person name="Grigoriev I.V."/>
        </authorList>
    </citation>
    <scope>NUCLEOTIDE SEQUENCE</scope>
    <source>
        <strain evidence="2">P77</strain>
    </source>
</reference>
<sequence>MHFFLPIALLATCTHSLLHHLAVGTMNGQVLYSLEMDDEARRVYMIAARDAAGAASSLALDRSKRHLFSSRPEDGTLTRYSITPTYEFINEGSMSIPSSCNTTTFTTLHLSSSTQNLGIWGTASTGTCSILFGLTSDGYTTIRSSEISGDIHSLAWSPSGSNLHALDSHSSPDSKTSITNFHIAQTPSLTDIVGINVLENVANASKIVAHPTQPTIYLVTRDSNELVVLPLDDTASKDTPTRFKLLPASLDASMTFHTSSLALSASRSTLWTLSQSDSQAVVNAFELDPATGAVLRVAARASWVARGNGEGRLTAATWVEGDVVGVANSPVGYVTVLGLDRGVAAKVVGGGAVEGEAPHAFLVPMDVGGGAGERRRWWRREALAARVMSFGRTSLYDYVDLGESVWMD</sequence>
<dbReference type="AlphaFoldDB" id="A0A6A5KHB4"/>
<accession>A0A6A5KHB4</accession>
<evidence type="ECO:0000313" key="2">
    <source>
        <dbReference type="EMBL" id="KAF1837665.1"/>
    </source>
</evidence>
<dbReference type="Gene3D" id="2.130.10.10">
    <property type="entry name" value="YVTN repeat-like/Quinoprotein amine dehydrogenase"/>
    <property type="match status" value="1"/>
</dbReference>
<dbReference type="InterPro" id="IPR011044">
    <property type="entry name" value="Quino_amine_DH_bsu"/>
</dbReference>
<evidence type="ECO:0000256" key="1">
    <source>
        <dbReference type="SAM" id="SignalP"/>
    </source>
</evidence>
<dbReference type="Proteomes" id="UP000800040">
    <property type="component" value="Unassembled WGS sequence"/>
</dbReference>
<dbReference type="InterPro" id="IPR015943">
    <property type="entry name" value="WD40/YVTN_repeat-like_dom_sf"/>
</dbReference>